<accession>E8R614</accession>
<dbReference type="Gene3D" id="3.30.360.10">
    <property type="entry name" value="Dihydrodipicolinate Reductase, domain 2"/>
    <property type="match status" value="1"/>
</dbReference>
<dbReference type="Proteomes" id="UP000008631">
    <property type="component" value="Chromosome"/>
</dbReference>
<proteinExistence type="predicted"/>
<protein>
    <submittedName>
        <fullName evidence="4">Oxidoreductase domain protein</fullName>
    </submittedName>
</protein>
<dbReference type="GO" id="GO:0000166">
    <property type="term" value="F:nucleotide binding"/>
    <property type="evidence" value="ECO:0007669"/>
    <property type="project" value="InterPro"/>
</dbReference>
<dbReference type="SUPFAM" id="SSF55347">
    <property type="entry name" value="Glyceraldehyde-3-phosphate dehydrogenase-like, C-terminal domain"/>
    <property type="match status" value="1"/>
</dbReference>
<dbReference type="Pfam" id="PF01408">
    <property type="entry name" value="GFO_IDH_MocA"/>
    <property type="match status" value="1"/>
</dbReference>
<dbReference type="Gene3D" id="3.40.50.720">
    <property type="entry name" value="NAD(P)-binding Rossmann-like Domain"/>
    <property type="match status" value="1"/>
</dbReference>
<dbReference type="InParanoid" id="E8R614"/>
<evidence type="ECO:0000256" key="1">
    <source>
        <dbReference type="SAM" id="MobiDB-lite"/>
    </source>
</evidence>
<dbReference type="InterPro" id="IPR000683">
    <property type="entry name" value="Gfo/Idh/MocA-like_OxRdtase_N"/>
</dbReference>
<feature type="compositionally biased region" description="Polar residues" evidence="1">
    <location>
        <begin position="43"/>
        <end position="59"/>
    </location>
</feature>
<dbReference type="RefSeq" id="WP_013566204.1">
    <property type="nucleotide sequence ID" value="NC_014962.1"/>
</dbReference>
<dbReference type="InterPro" id="IPR050463">
    <property type="entry name" value="Gfo/Idh/MocA_oxidrdct_glycsds"/>
</dbReference>
<sequence length="457" mass="50045">MTPPVRRSSPDVAKTTLATPSAPTRRVFLETAGMGIGLAALSGATSQAQAQTRPMTSRGRSAADRVRVGIMGMGGRGNDLARVFGRQSNVEIAAVCDVDRERLGRAADEIVKWSGQATPPKAVNDFRAILDDPAIDVFVVAACNHWHAPAAILGVQAGKPVYVEKPCSHNPREGELMVEASRKTGKPIQMGNQRRSYPALQEAMNRLRAGELGRLSHAQCFYFNNRPSIGKAKELDPPAGLDFDLWQGPAPRTGYRPNILHYNWHWFWHWGNGELGNNGVHMIDVCRWALGVGNPVRVVSAGGRYRFDDDQETPDTQQTVFEYADGKSICYSGLSCDRSPVADHPDVIVYGENGSLAIRRNGYSIHDPKGKEIERNAVPSPDDLHIANFLDAVRENKPLNSPIAEGHLSTLACHLGNIAQRLGRALRCDPATGTILDDAEAMTYWSREYAPGWEPRV</sequence>
<evidence type="ECO:0000259" key="3">
    <source>
        <dbReference type="Pfam" id="PF19051"/>
    </source>
</evidence>
<dbReference type="Pfam" id="PF19051">
    <property type="entry name" value="GFO_IDH_MocA_C2"/>
    <property type="match status" value="1"/>
</dbReference>
<dbReference type="PANTHER" id="PTHR43818">
    <property type="entry name" value="BCDNA.GH03377"/>
    <property type="match status" value="1"/>
</dbReference>
<dbReference type="PANTHER" id="PTHR43818:SF5">
    <property type="entry name" value="OXIDOREDUCTASE FAMILY PROTEIN"/>
    <property type="match status" value="1"/>
</dbReference>
<evidence type="ECO:0000313" key="5">
    <source>
        <dbReference type="Proteomes" id="UP000008631"/>
    </source>
</evidence>
<feature type="domain" description="Gfo/Idh/MocA-like oxidoreductase bacterial type C-terminal" evidence="3">
    <location>
        <begin position="236"/>
        <end position="443"/>
    </location>
</feature>
<feature type="region of interest" description="Disordered" evidence="1">
    <location>
        <begin position="43"/>
        <end position="62"/>
    </location>
</feature>
<dbReference type="eggNOG" id="COG0673">
    <property type="taxonomic scope" value="Bacteria"/>
</dbReference>
<dbReference type="InterPro" id="IPR006311">
    <property type="entry name" value="TAT_signal"/>
</dbReference>
<dbReference type="OrthoDB" id="9788246at2"/>
<dbReference type="STRING" id="575540.Isop_3354"/>
<reference key="1">
    <citation type="submission" date="2010-11" db="EMBL/GenBank/DDBJ databases">
        <title>The complete sequence of chromosome of Isophaera pallida ATCC 43644.</title>
        <authorList>
            <consortium name="US DOE Joint Genome Institute (JGI-PGF)"/>
            <person name="Lucas S."/>
            <person name="Copeland A."/>
            <person name="Lapidus A."/>
            <person name="Bruce D."/>
            <person name="Goodwin L."/>
            <person name="Pitluck S."/>
            <person name="Kyrpides N."/>
            <person name="Mavromatis K."/>
            <person name="Pagani I."/>
            <person name="Ivanova N."/>
            <person name="Saunders E."/>
            <person name="Brettin T."/>
            <person name="Detter J.C."/>
            <person name="Han C."/>
            <person name="Tapia R."/>
            <person name="Land M."/>
            <person name="Hauser L."/>
            <person name="Markowitz V."/>
            <person name="Cheng J.-F."/>
            <person name="Hugenholtz P."/>
            <person name="Woyke T."/>
            <person name="Wu D."/>
            <person name="Eisen J.A."/>
        </authorList>
    </citation>
    <scope>NUCLEOTIDE SEQUENCE</scope>
    <source>
        <strain>ATCC 43644</strain>
    </source>
</reference>
<dbReference type="InterPro" id="IPR036291">
    <property type="entry name" value="NAD(P)-bd_dom_sf"/>
</dbReference>
<dbReference type="AlphaFoldDB" id="E8R614"/>
<evidence type="ECO:0000313" key="4">
    <source>
        <dbReference type="EMBL" id="ADV63916.1"/>
    </source>
</evidence>
<organism evidence="4 5">
    <name type="scientific">Isosphaera pallida (strain ATCC 43644 / DSM 9630 / IS1B)</name>
    <dbReference type="NCBI Taxonomy" id="575540"/>
    <lineage>
        <taxon>Bacteria</taxon>
        <taxon>Pseudomonadati</taxon>
        <taxon>Planctomycetota</taxon>
        <taxon>Planctomycetia</taxon>
        <taxon>Isosphaerales</taxon>
        <taxon>Isosphaeraceae</taxon>
        <taxon>Isosphaera</taxon>
    </lineage>
</organism>
<dbReference type="EMBL" id="CP002353">
    <property type="protein sequence ID" value="ADV63916.1"/>
    <property type="molecule type" value="Genomic_DNA"/>
</dbReference>
<gene>
    <name evidence="4" type="ordered locus">Isop_3354</name>
</gene>
<dbReference type="SUPFAM" id="SSF51735">
    <property type="entry name" value="NAD(P)-binding Rossmann-fold domains"/>
    <property type="match status" value="1"/>
</dbReference>
<dbReference type="HOGENOM" id="CLU_023194_24_0_0"/>
<evidence type="ECO:0000259" key="2">
    <source>
        <dbReference type="Pfam" id="PF01408"/>
    </source>
</evidence>
<feature type="domain" description="Gfo/Idh/MocA-like oxidoreductase N-terminal" evidence="2">
    <location>
        <begin position="66"/>
        <end position="191"/>
    </location>
</feature>
<reference evidence="4 5" key="2">
    <citation type="journal article" date="2011" name="Stand. Genomic Sci.">
        <title>Complete genome sequence of Isosphaera pallida type strain (IS1B).</title>
        <authorList>
            <consortium name="US DOE Joint Genome Institute (JGI-PGF)"/>
            <person name="Goker M."/>
            <person name="Cleland D."/>
            <person name="Saunders E."/>
            <person name="Lapidus A."/>
            <person name="Nolan M."/>
            <person name="Lucas S."/>
            <person name="Hammon N."/>
            <person name="Deshpande S."/>
            <person name="Cheng J.F."/>
            <person name="Tapia R."/>
            <person name="Han C."/>
            <person name="Goodwin L."/>
            <person name="Pitluck S."/>
            <person name="Liolios K."/>
            <person name="Pagani I."/>
            <person name="Ivanova N."/>
            <person name="Mavromatis K."/>
            <person name="Pati A."/>
            <person name="Chen A."/>
            <person name="Palaniappan K."/>
            <person name="Land M."/>
            <person name="Hauser L."/>
            <person name="Chang Y.J."/>
            <person name="Jeffries C.D."/>
            <person name="Detter J.C."/>
            <person name="Beck B."/>
            <person name="Woyke T."/>
            <person name="Bristow J."/>
            <person name="Eisen J.A."/>
            <person name="Markowitz V."/>
            <person name="Hugenholtz P."/>
            <person name="Kyrpides N.C."/>
            <person name="Klenk H.P."/>
        </authorList>
    </citation>
    <scope>NUCLEOTIDE SEQUENCE [LARGE SCALE GENOMIC DNA]</scope>
    <source>
        <strain evidence="5">ATCC 43644 / DSM 9630 / IS1B</strain>
    </source>
</reference>
<dbReference type="PROSITE" id="PS51318">
    <property type="entry name" value="TAT"/>
    <property type="match status" value="1"/>
</dbReference>
<dbReference type="InterPro" id="IPR043906">
    <property type="entry name" value="Gfo/Idh/MocA_OxRdtase_bact_C"/>
</dbReference>
<dbReference type="KEGG" id="ipa:Isop_3354"/>
<keyword evidence="5" id="KW-1185">Reference proteome</keyword>
<name>E8R614_ISOPI</name>